<dbReference type="InterPro" id="IPR003018">
    <property type="entry name" value="GAF"/>
</dbReference>
<dbReference type="SUPFAM" id="SSF48452">
    <property type="entry name" value="TPR-like"/>
    <property type="match status" value="2"/>
</dbReference>
<dbReference type="AlphaFoldDB" id="A0A3Q9BSD4"/>
<protein>
    <recommendedName>
        <fullName evidence="1">diguanylate cyclase</fullName>
        <ecNumber evidence="1">2.7.7.65</ecNumber>
    </recommendedName>
</protein>
<reference evidence="4 5" key="1">
    <citation type="journal article" date="2011" name="Int. J. Syst. Evol. Microbiol.">
        <title>Description of Undibacterium oligocarboniphilum sp. nov., isolated from purified water, and Undibacterium pigrum strain CCUG 49012 as the type strain of Undibacterium parvum sp. nov., and emended descriptions of the genus Undibacterium and the species Undibacterium pigrum.</title>
        <authorList>
            <person name="Eder W."/>
            <person name="Wanner G."/>
            <person name="Ludwig W."/>
            <person name="Busse H.J."/>
            <person name="Ziemke-Kageler F."/>
            <person name="Lang E."/>
        </authorList>
    </citation>
    <scope>NUCLEOTIDE SEQUENCE [LARGE SCALE GENOMIC DNA]</scope>
    <source>
        <strain evidence="4 5">DSM 23061</strain>
    </source>
</reference>
<dbReference type="PROSITE" id="PS50887">
    <property type="entry name" value="GGDEF"/>
    <property type="match status" value="1"/>
</dbReference>
<dbReference type="InterPro" id="IPR000160">
    <property type="entry name" value="GGDEF_dom"/>
</dbReference>
<dbReference type="Pfam" id="PF13492">
    <property type="entry name" value="GAF_3"/>
    <property type="match status" value="1"/>
</dbReference>
<organism evidence="4 5">
    <name type="scientific">Undibacterium parvum</name>
    <dbReference type="NCBI Taxonomy" id="401471"/>
    <lineage>
        <taxon>Bacteria</taxon>
        <taxon>Pseudomonadati</taxon>
        <taxon>Pseudomonadota</taxon>
        <taxon>Betaproteobacteria</taxon>
        <taxon>Burkholderiales</taxon>
        <taxon>Oxalobacteraceae</taxon>
        <taxon>Undibacterium</taxon>
    </lineage>
</organism>
<dbReference type="PANTHER" id="PTHR45138">
    <property type="entry name" value="REGULATORY COMPONENTS OF SENSORY TRANSDUCTION SYSTEM"/>
    <property type="match status" value="1"/>
</dbReference>
<dbReference type="SMART" id="SM00028">
    <property type="entry name" value="TPR"/>
    <property type="match status" value="4"/>
</dbReference>
<dbReference type="GO" id="GO:0052621">
    <property type="term" value="F:diguanylate cyclase activity"/>
    <property type="evidence" value="ECO:0007669"/>
    <property type="project" value="UniProtKB-EC"/>
</dbReference>
<feature type="domain" description="GGDEF" evidence="3">
    <location>
        <begin position="722"/>
        <end position="861"/>
    </location>
</feature>
<sequence length="909" mass="99941">MNLYALSDEISRLHPEASALVGAPQVEVLASLAWYLRQLDSQASLALIEEAEYLITSGSLPEDQSRVVRSRLLLTQAEIAALTRDFELAEQLLLAARAGFVLQADVTGEGDSYLVESVLALEQGDMKRALSASQSALSRFEQGCELLRILLAQAWHIYLLAFSEPERARKDLMLLVSTNELKHPALAALIAATQAELLFTTEVARSAVLYSQASELAQKAGLIRLAIMAACNAGVALQKLGDFDAAATSYDWAVTRARKTEWPLMIAFSLMRFGELLRHLNRLEQSQQVLEESLQGLIASNHGIHTAIAQAELGTTLLLRGLPKQAAAYFDTAIALYRAAGSRGNLAEHLISQARALSAAGEPMAALMAIDEARQLIIELSSDTLHIDLRVALAEIYARHELPYSFEIAAPNLVLHFLEEALIVGNGLQGWQAPATLLLSLAEAWSAVQQGKKAFEYAKKAIAADRRERNKQAENWATLMQVRHETERAKADAIHHQQMASASLETSQTLKLLAKVGQEITADLNFKNVCQSLQRHLGSLLGAADICIWLITAKSGELELSYCVEGGVAISPTLSPNENKLRNAVLCIGQRDELVCESDVSATSSQANLFGPLIIADRALGVIAIQSTNAGAYGERERLIFRSLCAYGAIALDNAYAHDQLQKTQDQLELALKELEETSLTDPLTGLKNRRFLIQNIENDVALCIRHYQLNPNDKNRIPKDADLLMFLVDLDHFKQINDKYGHAAGDAVLVQIRERLQQVFRDTDYLIRWGGEEFLIVARATSREIAADLAERVRLVVADKNFLLDGDLLIRQTCSVGYACFPFVTAHPRAVSWQEVIDIADIALYAVKHSGRNGWVGLSAEEHAWPELLLCTLKNDPKGAILNNELKLATNKTPQLVIDALTKKQSIN</sequence>
<dbReference type="SMART" id="SM00267">
    <property type="entry name" value="GGDEF"/>
    <property type="match status" value="1"/>
</dbReference>
<dbReference type="Gene3D" id="1.25.40.10">
    <property type="entry name" value="Tetratricopeptide repeat domain"/>
    <property type="match status" value="1"/>
</dbReference>
<evidence type="ECO:0000313" key="5">
    <source>
        <dbReference type="Proteomes" id="UP000275663"/>
    </source>
</evidence>
<name>A0A3Q9BSD4_9BURK</name>
<dbReference type="EMBL" id="CP034464">
    <property type="protein sequence ID" value="AZP13435.1"/>
    <property type="molecule type" value="Genomic_DNA"/>
</dbReference>
<dbReference type="SMART" id="SM00065">
    <property type="entry name" value="GAF"/>
    <property type="match status" value="1"/>
</dbReference>
<dbReference type="Gene3D" id="3.30.450.40">
    <property type="match status" value="1"/>
</dbReference>
<gene>
    <name evidence="4" type="ORF">EJN92_16445</name>
</gene>
<dbReference type="EC" id="2.7.7.65" evidence="1"/>
<keyword evidence="5" id="KW-1185">Reference proteome</keyword>
<dbReference type="NCBIfam" id="TIGR00254">
    <property type="entry name" value="GGDEF"/>
    <property type="match status" value="1"/>
</dbReference>
<evidence type="ECO:0000259" key="3">
    <source>
        <dbReference type="PROSITE" id="PS50887"/>
    </source>
</evidence>
<dbReference type="Gene3D" id="3.30.70.270">
    <property type="match status" value="1"/>
</dbReference>
<evidence type="ECO:0000313" key="4">
    <source>
        <dbReference type="EMBL" id="AZP13435.1"/>
    </source>
</evidence>
<dbReference type="KEGG" id="upv:EJN92_16445"/>
<dbReference type="InterPro" id="IPR019734">
    <property type="entry name" value="TPR_rpt"/>
</dbReference>
<dbReference type="InterPro" id="IPR050469">
    <property type="entry name" value="Diguanylate_Cyclase"/>
</dbReference>
<dbReference type="OrthoDB" id="8728894at2"/>
<dbReference type="InterPro" id="IPR029787">
    <property type="entry name" value="Nucleotide_cyclase"/>
</dbReference>
<dbReference type="InterPro" id="IPR011990">
    <property type="entry name" value="TPR-like_helical_dom_sf"/>
</dbReference>
<proteinExistence type="predicted"/>
<dbReference type="SUPFAM" id="SSF55781">
    <property type="entry name" value="GAF domain-like"/>
    <property type="match status" value="1"/>
</dbReference>
<comment type="catalytic activity">
    <reaction evidence="2">
        <text>2 GTP = 3',3'-c-di-GMP + 2 diphosphate</text>
        <dbReference type="Rhea" id="RHEA:24898"/>
        <dbReference type="ChEBI" id="CHEBI:33019"/>
        <dbReference type="ChEBI" id="CHEBI:37565"/>
        <dbReference type="ChEBI" id="CHEBI:58805"/>
        <dbReference type="EC" id="2.7.7.65"/>
    </reaction>
</comment>
<dbReference type="PANTHER" id="PTHR45138:SF9">
    <property type="entry name" value="DIGUANYLATE CYCLASE DGCM-RELATED"/>
    <property type="match status" value="1"/>
</dbReference>
<evidence type="ECO:0000256" key="1">
    <source>
        <dbReference type="ARBA" id="ARBA00012528"/>
    </source>
</evidence>
<evidence type="ECO:0000256" key="2">
    <source>
        <dbReference type="ARBA" id="ARBA00034247"/>
    </source>
</evidence>
<dbReference type="InterPro" id="IPR043128">
    <property type="entry name" value="Rev_trsase/Diguanyl_cyclase"/>
</dbReference>
<dbReference type="CDD" id="cd01949">
    <property type="entry name" value="GGDEF"/>
    <property type="match status" value="1"/>
</dbReference>
<dbReference type="InterPro" id="IPR029016">
    <property type="entry name" value="GAF-like_dom_sf"/>
</dbReference>
<dbReference type="RefSeq" id="WP_126128808.1">
    <property type="nucleotide sequence ID" value="NZ_CP034464.1"/>
</dbReference>
<accession>A0A3Q9BSD4</accession>
<dbReference type="SUPFAM" id="SSF55073">
    <property type="entry name" value="Nucleotide cyclase"/>
    <property type="match status" value="1"/>
</dbReference>
<dbReference type="Pfam" id="PF00990">
    <property type="entry name" value="GGDEF"/>
    <property type="match status" value="1"/>
</dbReference>
<dbReference type="Proteomes" id="UP000275663">
    <property type="component" value="Chromosome"/>
</dbReference>